<dbReference type="Pfam" id="PF22725">
    <property type="entry name" value="GFO_IDH_MocA_C3"/>
    <property type="match status" value="1"/>
</dbReference>
<dbReference type="Proteomes" id="UP000239241">
    <property type="component" value="Unassembled WGS sequence"/>
</dbReference>
<proteinExistence type="predicted"/>
<sequence>MSGPVRIGVIGAGTIAGLHLAAYAQNPDVVVAGICDVDADRAARRAAETGATLVTTDHRELLASPDIDAVSVCTRNDTHAEIAVAALEAGKSVLLEKPMALTVAQAEAIVRAEAASAGSVQVGYVRRHSSNAVTLKRFVDAGDLGPIYYAKAVFLRQAGDPGGWFSDRSISGGGPLVDLGVHLIDMALYLMDFPEPVAVTGYTFRKLGGRTNIRGLTRYLSADQVPSTEPVEDLAGALVRFADGAVLSIETSYSVHGRDDLSFEVFGERGGATLEPELRITTELHDTVVELRPNIDSLSFDLEEGFQAEIDAFVSMVRGEGASMAPATHGLHLTRILEAVYESAATGREVRLDHDAAERAAAGSDAAVGAAARSRVTPAAGDPRPARA</sequence>
<dbReference type="EMBL" id="PSXY01000003">
    <property type="protein sequence ID" value="PPF70597.1"/>
    <property type="molecule type" value="Genomic_DNA"/>
</dbReference>
<feature type="domain" description="Gfo/Idh/MocA-like oxidoreductase N-terminal" evidence="3">
    <location>
        <begin position="5"/>
        <end position="124"/>
    </location>
</feature>
<dbReference type="InterPro" id="IPR051450">
    <property type="entry name" value="Gfo/Idh/MocA_Oxidoreductases"/>
</dbReference>
<evidence type="ECO:0000256" key="1">
    <source>
        <dbReference type="ARBA" id="ARBA00023027"/>
    </source>
</evidence>
<dbReference type="InterPro" id="IPR000683">
    <property type="entry name" value="Gfo/Idh/MocA-like_OxRdtase_N"/>
</dbReference>
<evidence type="ECO:0000313" key="6">
    <source>
        <dbReference type="Proteomes" id="UP000239241"/>
    </source>
</evidence>
<dbReference type="Pfam" id="PF01408">
    <property type="entry name" value="GFO_IDH_MocA"/>
    <property type="match status" value="1"/>
</dbReference>
<feature type="region of interest" description="Disordered" evidence="2">
    <location>
        <begin position="362"/>
        <end position="388"/>
    </location>
</feature>
<dbReference type="SUPFAM" id="SSF55347">
    <property type="entry name" value="Glyceraldehyde-3-phosphate dehydrogenase-like, C-terminal domain"/>
    <property type="match status" value="1"/>
</dbReference>
<keyword evidence="1" id="KW-0520">NAD</keyword>
<dbReference type="SUPFAM" id="SSF51735">
    <property type="entry name" value="NAD(P)-binding Rossmann-fold domains"/>
    <property type="match status" value="1"/>
</dbReference>
<dbReference type="InterPro" id="IPR055170">
    <property type="entry name" value="GFO_IDH_MocA-like_dom"/>
</dbReference>
<feature type="domain" description="GFO/IDH/MocA-like oxidoreductase" evidence="4">
    <location>
        <begin position="134"/>
        <end position="272"/>
    </location>
</feature>
<dbReference type="PANTHER" id="PTHR43377">
    <property type="entry name" value="BILIVERDIN REDUCTASE A"/>
    <property type="match status" value="1"/>
</dbReference>
<protein>
    <submittedName>
        <fullName evidence="5">Oxidoreductase</fullName>
    </submittedName>
</protein>
<dbReference type="AlphaFoldDB" id="A0A2S5VX27"/>
<comment type="caution">
    <text evidence="5">The sequence shown here is derived from an EMBL/GenBank/DDBJ whole genome shotgun (WGS) entry which is preliminary data.</text>
</comment>
<dbReference type="PANTHER" id="PTHR43377:SF8">
    <property type="entry name" value="BLR3664 PROTEIN"/>
    <property type="match status" value="1"/>
</dbReference>
<name>A0A2S5VX27_9MICO</name>
<reference evidence="5 6" key="1">
    <citation type="submission" date="2018-02" db="EMBL/GenBank/DDBJ databases">
        <title>Bacteriophage NCPPB3778 and a type I-E CRISPR drive the evolution of the US Biological Select Agent, Rathayibacter toxicus.</title>
        <authorList>
            <person name="Davis E.W.II."/>
            <person name="Tabima J.F."/>
            <person name="Weisberg A.J."/>
            <person name="Lopes L.D."/>
            <person name="Wiseman M.S."/>
            <person name="Wiseman M.S."/>
            <person name="Pupko T."/>
            <person name="Belcher M.S."/>
            <person name="Sechler A.J."/>
            <person name="Tancos M.A."/>
            <person name="Schroeder B.K."/>
            <person name="Murray T.D."/>
            <person name="Luster D.G."/>
            <person name="Schneider W.L."/>
            <person name="Rogers E."/>
            <person name="Andreote F.D."/>
            <person name="Grunwald N.J."/>
            <person name="Putnam M.L."/>
            <person name="Chang J.H."/>
        </authorList>
    </citation>
    <scope>NUCLEOTIDE SEQUENCE [LARGE SCALE GENOMIC DNA]</scope>
    <source>
        <strain evidence="5 6">AY1B3</strain>
    </source>
</reference>
<dbReference type="RefSeq" id="WP_104289511.1">
    <property type="nucleotide sequence ID" value="NZ_PSXY01000003.1"/>
</dbReference>
<gene>
    <name evidence="5" type="ORF">C5E16_03210</name>
</gene>
<organism evidence="5 6">
    <name type="scientific">Clavibacter michiganensis</name>
    <dbReference type="NCBI Taxonomy" id="28447"/>
    <lineage>
        <taxon>Bacteria</taxon>
        <taxon>Bacillati</taxon>
        <taxon>Actinomycetota</taxon>
        <taxon>Actinomycetes</taxon>
        <taxon>Micrococcales</taxon>
        <taxon>Microbacteriaceae</taxon>
        <taxon>Clavibacter</taxon>
    </lineage>
</organism>
<dbReference type="Gene3D" id="3.40.50.720">
    <property type="entry name" value="NAD(P)-binding Rossmann-like Domain"/>
    <property type="match status" value="1"/>
</dbReference>
<dbReference type="Gene3D" id="3.30.360.10">
    <property type="entry name" value="Dihydrodipicolinate Reductase, domain 2"/>
    <property type="match status" value="1"/>
</dbReference>
<dbReference type="InterPro" id="IPR036291">
    <property type="entry name" value="NAD(P)-bd_dom_sf"/>
</dbReference>
<evidence type="ECO:0000259" key="3">
    <source>
        <dbReference type="Pfam" id="PF01408"/>
    </source>
</evidence>
<feature type="compositionally biased region" description="Low complexity" evidence="2">
    <location>
        <begin position="362"/>
        <end position="376"/>
    </location>
</feature>
<evidence type="ECO:0000256" key="2">
    <source>
        <dbReference type="SAM" id="MobiDB-lite"/>
    </source>
</evidence>
<accession>A0A2S5VX27</accession>
<evidence type="ECO:0000259" key="4">
    <source>
        <dbReference type="Pfam" id="PF22725"/>
    </source>
</evidence>
<evidence type="ECO:0000313" key="5">
    <source>
        <dbReference type="EMBL" id="PPF70597.1"/>
    </source>
</evidence>
<dbReference type="GO" id="GO:0000166">
    <property type="term" value="F:nucleotide binding"/>
    <property type="evidence" value="ECO:0007669"/>
    <property type="project" value="InterPro"/>
</dbReference>